<proteinExistence type="predicted"/>
<dbReference type="EMBL" id="FMID01000008">
    <property type="protein sequence ID" value="SCL74468.1"/>
    <property type="molecule type" value="Genomic_DNA"/>
</dbReference>
<dbReference type="STRING" id="118126.L21_0344"/>
<dbReference type="OrthoDB" id="117153at2157"/>
<dbReference type="Pfam" id="PF12675">
    <property type="entry name" value="DUF3795"/>
    <property type="match status" value="1"/>
</dbReference>
<protein>
    <recommendedName>
        <fullName evidence="3">DUF3795 domain-containing protein</fullName>
    </recommendedName>
</protein>
<name>A0A1M4MI00_9EURY</name>
<evidence type="ECO:0000313" key="2">
    <source>
        <dbReference type="Proteomes" id="UP000184671"/>
    </source>
</evidence>
<dbReference type="AlphaFoldDB" id="A0A1M4MI00"/>
<evidence type="ECO:0000313" key="1">
    <source>
        <dbReference type="EMBL" id="SCL74468.1"/>
    </source>
</evidence>
<evidence type="ECO:0008006" key="3">
    <source>
        <dbReference type="Google" id="ProtNLM"/>
    </source>
</evidence>
<sequence length="86" mass="9653">MIESRCGILCSECEYREQVGCRGCTAITKPFWSDSCPVKACCEARGLPNCGRCDEFPCELLVQFAFDENQGDDGRRIEQCKAWCGE</sequence>
<dbReference type="InterPro" id="IPR024227">
    <property type="entry name" value="DUF3795"/>
</dbReference>
<dbReference type="Proteomes" id="UP000184671">
    <property type="component" value="Unassembled WGS sequence"/>
</dbReference>
<accession>A0A1M4MI00</accession>
<gene>
    <name evidence="1" type="ORF">L21_0344</name>
</gene>
<reference evidence="1 2" key="1">
    <citation type="submission" date="2016-08" db="EMBL/GenBank/DDBJ databases">
        <authorList>
            <person name="Seilhamer J.J."/>
        </authorList>
    </citation>
    <scope>NUCLEOTIDE SEQUENCE [LARGE SCALE GENOMIC DNA]</scope>
    <source>
        <strain evidence="1">L21-II-0</strain>
    </source>
</reference>
<dbReference type="RefSeq" id="WP_074368779.1">
    <property type="nucleotide sequence ID" value="NZ_FMID01000008.1"/>
</dbReference>
<organism evidence="1 2">
    <name type="scientific">Methanoculleus chikugoensis</name>
    <dbReference type="NCBI Taxonomy" id="118126"/>
    <lineage>
        <taxon>Archaea</taxon>
        <taxon>Methanobacteriati</taxon>
        <taxon>Methanobacteriota</taxon>
        <taxon>Stenosarchaea group</taxon>
        <taxon>Methanomicrobia</taxon>
        <taxon>Methanomicrobiales</taxon>
        <taxon>Methanomicrobiaceae</taxon>
        <taxon>Methanoculleus</taxon>
    </lineage>
</organism>